<evidence type="ECO:0000313" key="7">
    <source>
        <dbReference type="Proteomes" id="UP000320386"/>
    </source>
</evidence>
<reference evidence="6 7" key="1">
    <citation type="submission" date="2019-02" db="EMBL/GenBank/DDBJ databases">
        <title>Deep-cultivation of Planctomycetes and their phenomic and genomic characterization uncovers novel biology.</title>
        <authorList>
            <person name="Wiegand S."/>
            <person name="Jogler M."/>
            <person name="Boedeker C."/>
            <person name="Pinto D."/>
            <person name="Vollmers J."/>
            <person name="Rivas-Marin E."/>
            <person name="Kohn T."/>
            <person name="Peeters S.H."/>
            <person name="Heuer A."/>
            <person name="Rast P."/>
            <person name="Oberbeckmann S."/>
            <person name="Bunk B."/>
            <person name="Jeske O."/>
            <person name="Meyerdierks A."/>
            <person name="Storesund J.E."/>
            <person name="Kallscheuer N."/>
            <person name="Luecker S."/>
            <person name="Lage O.M."/>
            <person name="Pohl T."/>
            <person name="Merkel B.J."/>
            <person name="Hornburger P."/>
            <person name="Mueller R.-W."/>
            <person name="Bruemmer F."/>
            <person name="Labrenz M."/>
            <person name="Spormann A.M."/>
            <person name="Op den Camp H."/>
            <person name="Overmann J."/>
            <person name="Amann R."/>
            <person name="Jetten M.S.M."/>
            <person name="Mascher T."/>
            <person name="Medema M.H."/>
            <person name="Devos D.P."/>
            <person name="Kaster A.-K."/>
            <person name="Ovreas L."/>
            <person name="Rohde M."/>
            <person name="Galperin M.Y."/>
            <person name="Jogler C."/>
        </authorList>
    </citation>
    <scope>NUCLEOTIDE SEQUENCE [LARGE SCALE GENOMIC DNA]</scope>
    <source>
        <strain evidence="6 7">Pan265</strain>
    </source>
</reference>
<dbReference type="EMBL" id="CP036280">
    <property type="protein sequence ID" value="QDU70941.1"/>
    <property type="molecule type" value="Genomic_DNA"/>
</dbReference>
<sequence length="363" mass="40227">MSSSSPRIPNPTASDADQTPARKRTKRVSMREVAEHSNVSVATVSMVLNNNPRISRATQARVRRSMDDLGYRPDRVAQSLSSTYTRLLAVMIPPLSHAFADTYFGEIISGIYDRAARLGHKIIIEQAKPKFIESGQHLELVERRFVDGLLCLGFIENYEFMHDLVERGQPVLSVNSHFVDLEVDSVVCDYTAGAEQAMNCLRQLGHKKVGMIIGGSKGVTTQDIMAVFKANTEELGTYDPSLIVDGRYSETGGAEAARQLIDKHPDVSAVFCSNDKMAMGAMHYMHQSGRKVPEDISVVGFDNLYVSQFLNPPLTTVHLPLYDLGDLACERIIQRIRGRREAVSELLPTHLILRESTAIAPGR</sequence>
<organism evidence="6 7">
    <name type="scientific">Mucisphaera calidilacus</name>
    <dbReference type="NCBI Taxonomy" id="2527982"/>
    <lineage>
        <taxon>Bacteria</taxon>
        <taxon>Pseudomonadati</taxon>
        <taxon>Planctomycetota</taxon>
        <taxon>Phycisphaerae</taxon>
        <taxon>Phycisphaerales</taxon>
        <taxon>Phycisphaeraceae</taxon>
        <taxon>Mucisphaera</taxon>
    </lineage>
</organism>
<dbReference type="CDD" id="cd06267">
    <property type="entry name" value="PBP1_LacI_sugar_binding-like"/>
    <property type="match status" value="1"/>
</dbReference>
<name>A0A518BVF9_9BACT</name>
<dbReference type="InterPro" id="IPR000843">
    <property type="entry name" value="HTH_LacI"/>
</dbReference>
<dbReference type="CDD" id="cd01392">
    <property type="entry name" value="HTH_LacI"/>
    <property type="match status" value="1"/>
</dbReference>
<dbReference type="KEGG" id="mcad:Pan265_07850"/>
<dbReference type="Gene3D" id="3.40.50.2300">
    <property type="match status" value="2"/>
</dbReference>
<keyword evidence="2" id="KW-0238">DNA-binding</keyword>
<dbReference type="GO" id="GO:0000976">
    <property type="term" value="F:transcription cis-regulatory region binding"/>
    <property type="evidence" value="ECO:0007669"/>
    <property type="project" value="TreeGrafter"/>
</dbReference>
<dbReference type="SMART" id="SM00354">
    <property type="entry name" value="HTH_LACI"/>
    <property type="match status" value="1"/>
</dbReference>
<dbReference type="GO" id="GO:0003700">
    <property type="term" value="F:DNA-binding transcription factor activity"/>
    <property type="evidence" value="ECO:0007669"/>
    <property type="project" value="TreeGrafter"/>
</dbReference>
<evidence type="ECO:0000256" key="4">
    <source>
        <dbReference type="SAM" id="MobiDB-lite"/>
    </source>
</evidence>
<keyword evidence="3" id="KW-0804">Transcription</keyword>
<dbReference type="RefSeq" id="WP_145445079.1">
    <property type="nucleotide sequence ID" value="NZ_CP036280.1"/>
</dbReference>
<dbReference type="Gene3D" id="1.10.260.40">
    <property type="entry name" value="lambda repressor-like DNA-binding domains"/>
    <property type="match status" value="1"/>
</dbReference>
<keyword evidence="7" id="KW-1185">Reference proteome</keyword>
<dbReference type="Proteomes" id="UP000320386">
    <property type="component" value="Chromosome"/>
</dbReference>
<gene>
    <name evidence="6" type="primary">cytR_1</name>
    <name evidence="6" type="ORF">Pan265_07850</name>
</gene>
<dbReference type="Pfam" id="PF00356">
    <property type="entry name" value="LacI"/>
    <property type="match status" value="1"/>
</dbReference>
<evidence type="ECO:0000313" key="6">
    <source>
        <dbReference type="EMBL" id="QDU70941.1"/>
    </source>
</evidence>
<dbReference type="InterPro" id="IPR028082">
    <property type="entry name" value="Peripla_BP_I"/>
</dbReference>
<dbReference type="SUPFAM" id="SSF47413">
    <property type="entry name" value="lambda repressor-like DNA-binding domains"/>
    <property type="match status" value="1"/>
</dbReference>
<evidence type="ECO:0000256" key="3">
    <source>
        <dbReference type="ARBA" id="ARBA00023163"/>
    </source>
</evidence>
<dbReference type="InterPro" id="IPR010982">
    <property type="entry name" value="Lambda_DNA-bd_dom_sf"/>
</dbReference>
<dbReference type="PANTHER" id="PTHR30146:SF109">
    <property type="entry name" value="HTH-TYPE TRANSCRIPTIONAL REGULATOR GALS"/>
    <property type="match status" value="1"/>
</dbReference>
<dbReference type="SUPFAM" id="SSF53822">
    <property type="entry name" value="Periplasmic binding protein-like I"/>
    <property type="match status" value="1"/>
</dbReference>
<evidence type="ECO:0000259" key="5">
    <source>
        <dbReference type="PROSITE" id="PS50932"/>
    </source>
</evidence>
<feature type="domain" description="HTH lacI-type" evidence="5">
    <location>
        <begin position="28"/>
        <end position="82"/>
    </location>
</feature>
<dbReference type="PANTHER" id="PTHR30146">
    <property type="entry name" value="LACI-RELATED TRANSCRIPTIONAL REPRESSOR"/>
    <property type="match status" value="1"/>
</dbReference>
<dbReference type="InterPro" id="IPR046335">
    <property type="entry name" value="LacI/GalR-like_sensor"/>
</dbReference>
<dbReference type="AlphaFoldDB" id="A0A518BVF9"/>
<keyword evidence="1" id="KW-0805">Transcription regulation</keyword>
<feature type="compositionally biased region" description="Polar residues" evidence="4">
    <location>
        <begin position="1"/>
        <end position="17"/>
    </location>
</feature>
<evidence type="ECO:0000256" key="2">
    <source>
        <dbReference type="ARBA" id="ARBA00023125"/>
    </source>
</evidence>
<accession>A0A518BVF9</accession>
<dbReference type="OrthoDB" id="9784962at2"/>
<protein>
    <submittedName>
        <fullName evidence="6">HTH-type transcriptional repressor CytR</fullName>
    </submittedName>
</protein>
<proteinExistence type="predicted"/>
<dbReference type="Pfam" id="PF13377">
    <property type="entry name" value="Peripla_BP_3"/>
    <property type="match status" value="1"/>
</dbReference>
<dbReference type="PROSITE" id="PS00356">
    <property type="entry name" value="HTH_LACI_1"/>
    <property type="match status" value="1"/>
</dbReference>
<feature type="region of interest" description="Disordered" evidence="4">
    <location>
        <begin position="1"/>
        <end position="33"/>
    </location>
</feature>
<dbReference type="PROSITE" id="PS50932">
    <property type="entry name" value="HTH_LACI_2"/>
    <property type="match status" value="1"/>
</dbReference>
<evidence type="ECO:0000256" key="1">
    <source>
        <dbReference type="ARBA" id="ARBA00023015"/>
    </source>
</evidence>